<evidence type="ECO:0000313" key="3">
    <source>
        <dbReference type="EMBL" id="AYN67503.1"/>
    </source>
</evidence>
<name>A0A3G2L5J0_9FLAO</name>
<evidence type="ECO:0000259" key="2">
    <source>
        <dbReference type="Pfam" id="PF04982"/>
    </source>
</evidence>
<dbReference type="PANTHER" id="PTHR33741">
    <property type="entry name" value="TRANSMEMBRANE PROTEIN DDB_G0269096-RELATED"/>
    <property type="match status" value="1"/>
</dbReference>
<dbReference type="InterPro" id="IPR058581">
    <property type="entry name" value="TM_HPP"/>
</dbReference>
<feature type="transmembrane region" description="Helical" evidence="1">
    <location>
        <begin position="88"/>
        <end position="118"/>
    </location>
</feature>
<organism evidence="3 4">
    <name type="scientific">Euzebyella marina</name>
    <dbReference type="NCBI Taxonomy" id="1761453"/>
    <lineage>
        <taxon>Bacteria</taxon>
        <taxon>Pseudomonadati</taxon>
        <taxon>Bacteroidota</taxon>
        <taxon>Flavobacteriia</taxon>
        <taxon>Flavobacteriales</taxon>
        <taxon>Flavobacteriaceae</taxon>
        <taxon>Euzebyella</taxon>
    </lineage>
</organism>
<evidence type="ECO:0000256" key="1">
    <source>
        <dbReference type="SAM" id="Phobius"/>
    </source>
</evidence>
<dbReference type="OrthoDB" id="9811720at2"/>
<feature type="transmembrane region" description="Helical" evidence="1">
    <location>
        <begin position="55"/>
        <end position="76"/>
    </location>
</feature>
<dbReference type="AlphaFoldDB" id="A0A3G2L5J0"/>
<keyword evidence="1" id="KW-0812">Transmembrane</keyword>
<reference evidence="3 4" key="1">
    <citation type="submission" date="2018-08" db="EMBL/GenBank/DDBJ databases">
        <title>The reduced genetic potential of extracellular carbohydrate catabolism in Euzebyella marina RN62, a Flavobacteriia bacterium isolated from the hadal water.</title>
        <authorList>
            <person name="Xue C."/>
        </authorList>
    </citation>
    <scope>NUCLEOTIDE SEQUENCE [LARGE SCALE GENOMIC DNA]</scope>
    <source>
        <strain evidence="3 4">RN62</strain>
    </source>
</reference>
<keyword evidence="4" id="KW-1185">Reference proteome</keyword>
<protein>
    <submittedName>
        <fullName evidence="3">HPP family protein</fullName>
    </submittedName>
</protein>
<dbReference type="EMBL" id="CP032050">
    <property type="protein sequence ID" value="AYN67503.1"/>
    <property type="molecule type" value="Genomic_DNA"/>
</dbReference>
<gene>
    <name evidence="3" type="ORF">D1013_09090</name>
</gene>
<dbReference type="PANTHER" id="PTHR33741:SF5">
    <property type="entry name" value="TRANSMEMBRANE PROTEIN DDB_G0269096-RELATED"/>
    <property type="match status" value="1"/>
</dbReference>
<evidence type="ECO:0000313" key="4">
    <source>
        <dbReference type="Proteomes" id="UP000276309"/>
    </source>
</evidence>
<dbReference type="InterPro" id="IPR007065">
    <property type="entry name" value="HPP"/>
</dbReference>
<dbReference type="KEGG" id="emar:D1013_09090"/>
<proteinExistence type="predicted"/>
<feature type="transmembrane region" description="Helical" evidence="1">
    <location>
        <begin position="148"/>
        <end position="169"/>
    </location>
</feature>
<accession>A0A3G2L5J0</accession>
<keyword evidence="1" id="KW-0472">Membrane</keyword>
<sequence length="211" mass="23028">MKNVFNRSYRIGRYIVYRETLLEPKELFWSFVGSFCGIGLIGFVQSQYLSHGDNVLLIGSFGATGVLIYGAIHSPLAQPRNLMGGHIFSAIVGVSVALLLGDILWLAAALSVAISILVMQISKTLHPPGGATALIAVIGSEKITSLGYWYVLFPVLSGVSIMFVVALFFNNLTPNRTYPSKGRFLKTLHWAIRPAKTKLQRIKGNSSGEKI</sequence>
<dbReference type="RefSeq" id="WP_121848519.1">
    <property type="nucleotide sequence ID" value="NZ_CP032050.1"/>
</dbReference>
<feature type="transmembrane region" description="Helical" evidence="1">
    <location>
        <begin position="27"/>
        <end position="49"/>
    </location>
</feature>
<feature type="domain" description="HPP transmembrane region" evidence="2">
    <location>
        <begin position="23"/>
        <end position="179"/>
    </location>
</feature>
<keyword evidence="1" id="KW-1133">Transmembrane helix</keyword>
<dbReference type="Proteomes" id="UP000276309">
    <property type="component" value="Chromosome"/>
</dbReference>
<dbReference type="Pfam" id="PF04982">
    <property type="entry name" value="TM_HPP"/>
    <property type="match status" value="1"/>
</dbReference>